<organism evidence="1 2">
    <name type="scientific">Pleuronectes platessa</name>
    <name type="common">European plaice</name>
    <dbReference type="NCBI Taxonomy" id="8262"/>
    <lineage>
        <taxon>Eukaryota</taxon>
        <taxon>Metazoa</taxon>
        <taxon>Chordata</taxon>
        <taxon>Craniata</taxon>
        <taxon>Vertebrata</taxon>
        <taxon>Euteleostomi</taxon>
        <taxon>Actinopterygii</taxon>
        <taxon>Neopterygii</taxon>
        <taxon>Teleostei</taxon>
        <taxon>Neoteleostei</taxon>
        <taxon>Acanthomorphata</taxon>
        <taxon>Carangaria</taxon>
        <taxon>Pleuronectiformes</taxon>
        <taxon>Pleuronectoidei</taxon>
        <taxon>Pleuronectidae</taxon>
        <taxon>Pleuronectes</taxon>
    </lineage>
</organism>
<name>A0A9N7YWC2_PLEPL</name>
<reference evidence="1" key="1">
    <citation type="submission" date="2020-03" db="EMBL/GenBank/DDBJ databases">
        <authorList>
            <person name="Weist P."/>
        </authorList>
    </citation>
    <scope>NUCLEOTIDE SEQUENCE</scope>
</reference>
<gene>
    <name evidence="1" type="ORF">PLEPLA_LOCUS30038</name>
</gene>
<evidence type="ECO:0000313" key="1">
    <source>
        <dbReference type="EMBL" id="CAB1442367.1"/>
    </source>
</evidence>
<comment type="caution">
    <text evidence="1">The sequence shown here is derived from an EMBL/GenBank/DDBJ whole genome shotgun (WGS) entry which is preliminary data.</text>
</comment>
<accession>A0A9N7YWC2</accession>
<evidence type="ECO:0000313" key="2">
    <source>
        <dbReference type="Proteomes" id="UP001153269"/>
    </source>
</evidence>
<dbReference type="Proteomes" id="UP001153269">
    <property type="component" value="Unassembled WGS sequence"/>
</dbReference>
<dbReference type="EMBL" id="CADEAL010002835">
    <property type="protein sequence ID" value="CAB1442367.1"/>
    <property type="molecule type" value="Genomic_DNA"/>
</dbReference>
<dbReference type="AlphaFoldDB" id="A0A9N7YWC2"/>
<keyword evidence="2" id="KW-1185">Reference proteome</keyword>
<protein>
    <submittedName>
        <fullName evidence="1">Uncharacterized protein</fullName>
    </submittedName>
</protein>
<sequence length="82" mass="8780">MAAAQGWGRTGHRAAVVGLYVLSRARGNQHRVRKIKRESAAGCSSSLQGGRGSWGQSLLILGREAVYTLNRTAAHHSANIQL</sequence>
<proteinExistence type="predicted"/>